<dbReference type="InterPro" id="IPR005174">
    <property type="entry name" value="KIB1-4_b-propeller"/>
</dbReference>
<name>A0A835AG93_9POAL</name>
<proteinExistence type="predicted"/>
<comment type="caution">
    <text evidence="3">The sequence shown here is derived from an EMBL/GenBank/DDBJ whole genome shotgun (WGS) entry which is preliminary data.</text>
</comment>
<organism evidence="3 4">
    <name type="scientific">Digitaria exilis</name>
    <dbReference type="NCBI Taxonomy" id="1010633"/>
    <lineage>
        <taxon>Eukaryota</taxon>
        <taxon>Viridiplantae</taxon>
        <taxon>Streptophyta</taxon>
        <taxon>Embryophyta</taxon>
        <taxon>Tracheophyta</taxon>
        <taxon>Spermatophyta</taxon>
        <taxon>Magnoliopsida</taxon>
        <taxon>Liliopsida</taxon>
        <taxon>Poales</taxon>
        <taxon>Poaceae</taxon>
        <taxon>PACMAD clade</taxon>
        <taxon>Panicoideae</taxon>
        <taxon>Panicodae</taxon>
        <taxon>Paniceae</taxon>
        <taxon>Anthephorinae</taxon>
        <taxon>Digitaria</taxon>
    </lineage>
</organism>
<keyword evidence="4" id="KW-1185">Reference proteome</keyword>
<dbReference type="EMBL" id="JACEFO010002394">
    <property type="protein sequence ID" value="KAF8661577.1"/>
    <property type="molecule type" value="Genomic_DNA"/>
</dbReference>
<dbReference type="PANTHER" id="PTHR33127">
    <property type="entry name" value="TRANSMEMBRANE PROTEIN"/>
    <property type="match status" value="1"/>
</dbReference>
<dbReference type="Pfam" id="PF03478">
    <property type="entry name" value="Beta-prop_KIB1-4"/>
    <property type="match status" value="1"/>
</dbReference>
<feature type="region of interest" description="Disordered" evidence="1">
    <location>
        <begin position="100"/>
        <end position="134"/>
    </location>
</feature>
<evidence type="ECO:0000256" key="1">
    <source>
        <dbReference type="SAM" id="MobiDB-lite"/>
    </source>
</evidence>
<feature type="domain" description="KIB1-4 beta-propeller" evidence="2">
    <location>
        <begin position="151"/>
        <end position="433"/>
    </location>
</feature>
<reference evidence="3" key="1">
    <citation type="submission" date="2020-07" db="EMBL/GenBank/DDBJ databases">
        <title>Genome sequence and genetic diversity analysis of an under-domesticated orphan crop, white fonio (Digitaria exilis).</title>
        <authorList>
            <person name="Bennetzen J.L."/>
            <person name="Chen S."/>
            <person name="Ma X."/>
            <person name="Wang X."/>
            <person name="Yssel A.E.J."/>
            <person name="Chaluvadi S.R."/>
            <person name="Johnson M."/>
            <person name="Gangashetty P."/>
            <person name="Hamidou F."/>
            <person name="Sanogo M.D."/>
            <person name="Zwaenepoel A."/>
            <person name="Wallace J."/>
            <person name="Van De Peer Y."/>
            <person name="Van Deynze A."/>
        </authorList>
    </citation>
    <scope>NUCLEOTIDE SEQUENCE</scope>
    <source>
        <tissue evidence="3">Leaves</tissue>
    </source>
</reference>
<sequence length="477" mass="51695">MDRVAAPCREERRGPEEMGGWGATEAYNATTMTCSSLTANMHETITNTLTRLSDKLSRFACGSSPSAATTAAHHRDDPRDDWFGGLASLGTALLFPTISGDDDDESPCAPSSSSRVAAADRVLEEDEPPVVDGETTLPCVAFPSQHGYMVFSLADDRMLDGVQLRSVTGRRVVPSPYGDGSISVVITTDLSSFRHPSRLVDVFTGESPASLPDLPVPLGETGPTSFEPEAPRVQGRRPAAPPTDDGFAWDLSPRGAMVARGDTVFFCERGDDGGGKWVPVHRSRSASDTMTVNYRGGFFFVLEQRALLTTVIDASTLDTVAEIPAPPLDEDDAVDCVHLVASTDDVLLLVHRGRDMQCELFSEVYLAKHKEPRPDWKKVTDVGDRALFVDRLHGFSVGTGGGEDDAAGVRRNCVYTISATPVEDPHGRRVAVYHVEEFHVNRPEVGETMQCRLGACQVEQIWGEPYWLIPKNSVASS</sequence>
<feature type="region of interest" description="Disordered" evidence="1">
    <location>
        <begin position="1"/>
        <end position="21"/>
    </location>
</feature>
<feature type="compositionally biased region" description="Basic and acidic residues" evidence="1">
    <location>
        <begin position="1"/>
        <end position="16"/>
    </location>
</feature>
<feature type="region of interest" description="Disordered" evidence="1">
    <location>
        <begin position="210"/>
        <end position="245"/>
    </location>
</feature>
<protein>
    <recommendedName>
        <fullName evidence="2">KIB1-4 beta-propeller domain-containing protein</fullName>
    </recommendedName>
</protein>
<dbReference type="Proteomes" id="UP000636709">
    <property type="component" value="Unassembled WGS sequence"/>
</dbReference>
<dbReference type="PANTHER" id="PTHR33127:SF24">
    <property type="entry name" value="OS08G0193000 PROTEIN"/>
    <property type="match status" value="1"/>
</dbReference>
<dbReference type="AlphaFoldDB" id="A0A835AG93"/>
<feature type="compositionally biased region" description="Low complexity" evidence="1">
    <location>
        <begin position="107"/>
        <end position="120"/>
    </location>
</feature>
<evidence type="ECO:0000259" key="2">
    <source>
        <dbReference type="Pfam" id="PF03478"/>
    </source>
</evidence>
<evidence type="ECO:0000313" key="4">
    <source>
        <dbReference type="Proteomes" id="UP000636709"/>
    </source>
</evidence>
<dbReference type="OrthoDB" id="676450at2759"/>
<accession>A0A835AG93</accession>
<evidence type="ECO:0000313" key="3">
    <source>
        <dbReference type="EMBL" id="KAF8661577.1"/>
    </source>
</evidence>
<gene>
    <name evidence="3" type="ORF">HU200_056999</name>
</gene>